<evidence type="ECO:0000256" key="3">
    <source>
        <dbReference type="PROSITE-ProRule" id="PRU01161"/>
    </source>
</evidence>
<protein>
    <submittedName>
        <fullName evidence="5">14078_t:CDS:1</fullName>
    </submittedName>
</protein>
<dbReference type="InterPro" id="IPR016035">
    <property type="entry name" value="Acyl_Trfase/lysoPLipase"/>
</dbReference>
<feature type="non-terminal residue" evidence="5">
    <location>
        <position position="1"/>
    </location>
</feature>
<evidence type="ECO:0000313" key="6">
    <source>
        <dbReference type="Proteomes" id="UP000789901"/>
    </source>
</evidence>
<evidence type="ECO:0000259" key="4">
    <source>
        <dbReference type="PROSITE" id="PS51635"/>
    </source>
</evidence>
<comment type="similarity">
    <text evidence="1">Belongs to the patatin family.</text>
</comment>
<keyword evidence="2" id="KW-0443">Lipid metabolism</keyword>
<comment type="caution">
    <text evidence="5">The sequence shown here is derived from an EMBL/GenBank/DDBJ whole genome shotgun (WGS) entry which is preliminary data.</text>
</comment>
<dbReference type="PANTHER" id="PTHR32176:SF92">
    <property type="entry name" value="XYLOSE ISOMERASE"/>
    <property type="match status" value="1"/>
</dbReference>
<dbReference type="SUPFAM" id="SSF52151">
    <property type="entry name" value="FabD/lysophospholipase-like"/>
    <property type="match status" value="1"/>
</dbReference>
<accession>A0ABN7XGV1</accession>
<keyword evidence="6" id="KW-1185">Reference proteome</keyword>
<dbReference type="Pfam" id="PF01734">
    <property type="entry name" value="Patatin"/>
    <property type="match status" value="1"/>
</dbReference>
<gene>
    <name evidence="5" type="ORF">GMARGA_LOCUS43327</name>
</gene>
<evidence type="ECO:0000256" key="2">
    <source>
        <dbReference type="ARBA" id="ARBA00023098"/>
    </source>
</evidence>
<evidence type="ECO:0000256" key="1">
    <source>
        <dbReference type="ARBA" id="ARBA00010240"/>
    </source>
</evidence>
<dbReference type="Proteomes" id="UP000789901">
    <property type="component" value="Unassembled WGS sequence"/>
</dbReference>
<comment type="caution">
    <text evidence="3">Lacks conserved residue(s) required for the propagation of feature annotation.</text>
</comment>
<proteinExistence type="inferred from homology"/>
<organism evidence="5 6">
    <name type="scientific">Gigaspora margarita</name>
    <dbReference type="NCBI Taxonomy" id="4874"/>
    <lineage>
        <taxon>Eukaryota</taxon>
        <taxon>Fungi</taxon>
        <taxon>Fungi incertae sedis</taxon>
        <taxon>Mucoromycota</taxon>
        <taxon>Glomeromycotina</taxon>
        <taxon>Glomeromycetes</taxon>
        <taxon>Diversisporales</taxon>
        <taxon>Gigasporaceae</taxon>
        <taxon>Gigaspora</taxon>
    </lineage>
</organism>
<sequence>PNEANRPIYKAADLVDIYMKDEFDPIISIFALIYFFNHVSINETPVGGIFGPIYSTKSFDKLLEDKFGEKLLKDVLKPVLVPAYDITNNKETYFNNSTYPSFKMRDVIRASTAAPTYFLAKQINNDYYVDGGLFMNNPAYMAYLEAKRIYKQAKYIVCSLGTSFFQSDLSDLKNARDI</sequence>
<dbReference type="InterPro" id="IPR002641">
    <property type="entry name" value="PNPLA_dom"/>
</dbReference>
<dbReference type="PROSITE" id="PS51635">
    <property type="entry name" value="PNPLA"/>
    <property type="match status" value="1"/>
</dbReference>
<feature type="non-terminal residue" evidence="5">
    <location>
        <position position="178"/>
    </location>
</feature>
<dbReference type="PANTHER" id="PTHR32176">
    <property type="entry name" value="XYLOSE ISOMERASE"/>
    <property type="match status" value="1"/>
</dbReference>
<dbReference type="Gene3D" id="3.40.1090.10">
    <property type="entry name" value="Cytosolic phospholipase A2 catalytic domain"/>
    <property type="match status" value="1"/>
</dbReference>
<dbReference type="EMBL" id="CAJVQB010138895">
    <property type="protein sequence ID" value="CAG8854506.1"/>
    <property type="molecule type" value="Genomic_DNA"/>
</dbReference>
<evidence type="ECO:0000313" key="5">
    <source>
        <dbReference type="EMBL" id="CAG8854506.1"/>
    </source>
</evidence>
<reference evidence="5 6" key="1">
    <citation type="submission" date="2021-06" db="EMBL/GenBank/DDBJ databases">
        <authorList>
            <person name="Kallberg Y."/>
            <person name="Tangrot J."/>
            <person name="Rosling A."/>
        </authorList>
    </citation>
    <scope>NUCLEOTIDE SEQUENCE [LARGE SCALE GENOMIC DNA]</scope>
    <source>
        <strain evidence="5 6">120-4 pot B 10/14</strain>
    </source>
</reference>
<feature type="short sequence motif" description="DGA/G" evidence="3">
    <location>
        <begin position="130"/>
        <end position="132"/>
    </location>
</feature>
<feature type="domain" description="PNPLA" evidence="4">
    <location>
        <begin position="1"/>
        <end position="143"/>
    </location>
</feature>
<name>A0ABN7XGV1_GIGMA</name>